<name>W7A5Z6_9APIC</name>
<reference evidence="2 3" key="1">
    <citation type="submission" date="2013-02" db="EMBL/GenBank/DDBJ databases">
        <title>The Genome Sequence of Plasmodium inui San Antonio 1.</title>
        <authorList>
            <consortium name="The Broad Institute Genome Sequencing Platform"/>
            <consortium name="The Broad Institute Genome Sequencing Center for Infectious Disease"/>
            <person name="Neafsey D."/>
            <person name="Cheeseman I."/>
            <person name="Volkman S."/>
            <person name="Adams J."/>
            <person name="Walker B."/>
            <person name="Young S.K."/>
            <person name="Zeng Q."/>
            <person name="Gargeya S."/>
            <person name="Fitzgerald M."/>
            <person name="Haas B."/>
            <person name="Abouelleil A."/>
            <person name="Alvarado L."/>
            <person name="Arachchi H.M."/>
            <person name="Berlin A.M."/>
            <person name="Chapman S.B."/>
            <person name="Dewar J."/>
            <person name="Goldberg J."/>
            <person name="Griggs A."/>
            <person name="Gujja S."/>
            <person name="Hansen M."/>
            <person name="Howarth C."/>
            <person name="Imamovic A."/>
            <person name="Larimer J."/>
            <person name="McCowan C."/>
            <person name="Murphy C."/>
            <person name="Neiman D."/>
            <person name="Pearson M."/>
            <person name="Priest M."/>
            <person name="Roberts A."/>
            <person name="Saif S."/>
            <person name="Shea T."/>
            <person name="Sisk P."/>
            <person name="Sykes S."/>
            <person name="Wortman J."/>
            <person name="Nusbaum C."/>
            <person name="Birren B."/>
        </authorList>
    </citation>
    <scope>NUCLEOTIDE SEQUENCE [LARGE SCALE GENOMIC DNA]</scope>
    <source>
        <strain evidence="2 3">San Antonio 1</strain>
    </source>
</reference>
<dbReference type="AlphaFoldDB" id="W7A5Z6"/>
<sequence length="261" mass="29001">MHMSDVPPGGEEAANDEAANDAAAEGEVTEVGSQVEQKGMHDLTAGGRDAGWGNSDGWLAEKDAEGPAREAKKVRKSLGKAGKASKGKAKKKEKDVAGKGAKKVAAKKGKAMEKEKRKGESSRTDDPFLTDSEEELYNDDNLFMPRALKKGAHKKGNQKSKKNEQKLKAQTNQISKKKHDKREKKNKCERIQKRKKKNNMKSKFCTAECLPLGHYSEELEKELASYATSGFKKYLKFLKNYKTTVGVQEKVVSKKPRHMYV</sequence>
<protein>
    <submittedName>
        <fullName evidence="2">Uncharacterized protein</fullName>
    </submittedName>
</protein>
<dbReference type="Proteomes" id="UP000030640">
    <property type="component" value="Unassembled WGS sequence"/>
</dbReference>
<feature type="region of interest" description="Disordered" evidence="1">
    <location>
        <begin position="1"/>
        <end position="199"/>
    </location>
</feature>
<feature type="compositionally biased region" description="Basic and acidic residues" evidence="1">
    <location>
        <begin position="110"/>
        <end position="126"/>
    </location>
</feature>
<accession>W7A5Z6</accession>
<organism evidence="2 3">
    <name type="scientific">Plasmodium inui San Antonio 1</name>
    <dbReference type="NCBI Taxonomy" id="1237626"/>
    <lineage>
        <taxon>Eukaryota</taxon>
        <taxon>Sar</taxon>
        <taxon>Alveolata</taxon>
        <taxon>Apicomplexa</taxon>
        <taxon>Aconoidasida</taxon>
        <taxon>Haemosporida</taxon>
        <taxon>Plasmodiidae</taxon>
        <taxon>Plasmodium</taxon>
        <taxon>Plasmodium (Plasmodium)</taxon>
    </lineage>
</organism>
<dbReference type="RefSeq" id="XP_008816774.1">
    <property type="nucleotide sequence ID" value="XM_008818552.1"/>
</dbReference>
<evidence type="ECO:0000313" key="2">
    <source>
        <dbReference type="EMBL" id="EUD66633.1"/>
    </source>
</evidence>
<gene>
    <name evidence="2" type="ORF">C922_02954</name>
</gene>
<dbReference type="OrthoDB" id="387618at2759"/>
<feature type="compositionally biased region" description="Basic residues" evidence="1">
    <location>
        <begin position="72"/>
        <end position="91"/>
    </location>
</feature>
<feature type="compositionally biased region" description="Basic and acidic residues" evidence="1">
    <location>
        <begin position="59"/>
        <end position="71"/>
    </location>
</feature>
<dbReference type="GeneID" id="20038228"/>
<feature type="compositionally biased region" description="Basic residues" evidence="1">
    <location>
        <begin position="147"/>
        <end position="160"/>
    </location>
</feature>
<keyword evidence="3" id="KW-1185">Reference proteome</keyword>
<dbReference type="VEuPathDB" id="PlasmoDB:C922_02954"/>
<evidence type="ECO:0000313" key="3">
    <source>
        <dbReference type="Proteomes" id="UP000030640"/>
    </source>
</evidence>
<feature type="compositionally biased region" description="Basic residues" evidence="1">
    <location>
        <begin position="100"/>
        <end position="109"/>
    </location>
</feature>
<evidence type="ECO:0000256" key="1">
    <source>
        <dbReference type="SAM" id="MobiDB-lite"/>
    </source>
</evidence>
<dbReference type="EMBL" id="KI965470">
    <property type="protein sequence ID" value="EUD66633.1"/>
    <property type="molecule type" value="Genomic_DNA"/>
</dbReference>
<proteinExistence type="predicted"/>
<feature type="compositionally biased region" description="Basic residues" evidence="1">
    <location>
        <begin position="175"/>
        <end position="185"/>
    </location>
</feature>